<accession>A0A653D1Y0</accession>
<dbReference type="InterPro" id="IPR012464">
    <property type="entry name" value="DUF1676"/>
</dbReference>
<feature type="signal peptide" evidence="2">
    <location>
        <begin position="1"/>
        <end position="18"/>
    </location>
</feature>
<keyword evidence="4" id="KW-1185">Reference proteome</keyword>
<keyword evidence="1" id="KW-0472">Membrane</keyword>
<evidence type="ECO:0000256" key="1">
    <source>
        <dbReference type="SAM" id="Phobius"/>
    </source>
</evidence>
<keyword evidence="1" id="KW-0812">Transmembrane</keyword>
<evidence type="ECO:0000256" key="2">
    <source>
        <dbReference type="SAM" id="SignalP"/>
    </source>
</evidence>
<sequence>MVAVRCCFVLIAASLVHAAPRTTGNGPGTVQNSIHETHASAAQHSTPRASESSAAGYLADLRYMYSVYQECASSDVTSCLKLKLIAAMDRVARSFNEIPIFEGVTFVKDPKATVVDTEPKSEAEIEANLPRSLEDKQDALNGMIADKVSNFIGSHTLQIRFPTAADFQRSLTEEGRGKKKKMSGYLLLPLILGGTMIPLALGALALLAGKALIVSKLALVLAGIIGLKKLLSGSSGGHESGHEVVVAGSGGHSGWGRSYTKEEAQKMAYQAYAPKATS</sequence>
<feature type="transmembrane region" description="Helical" evidence="1">
    <location>
        <begin position="185"/>
        <end position="207"/>
    </location>
</feature>
<protein>
    <recommendedName>
        <fullName evidence="5">Protein osiris 8</fullName>
    </recommendedName>
</protein>
<evidence type="ECO:0000313" key="4">
    <source>
        <dbReference type="Proteomes" id="UP000410492"/>
    </source>
</evidence>
<dbReference type="AlphaFoldDB" id="A0A653D1Y0"/>
<keyword evidence="1" id="KW-1133">Transmembrane helix</keyword>
<dbReference type="Proteomes" id="UP000410492">
    <property type="component" value="Unassembled WGS sequence"/>
</dbReference>
<organism evidence="3 4">
    <name type="scientific">Callosobruchus maculatus</name>
    <name type="common">Southern cowpea weevil</name>
    <name type="synonym">Pulse bruchid</name>
    <dbReference type="NCBI Taxonomy" id="64391"/>
    <lineage>
        <taxon>Eukaryota</taxon>
        <taxon>Metazoa</taxon>
        <taxon>Ecdysozoa</taxon>
        <taxon>Arthropoda</taxon>
        <taxon>Hexapoda</taxon>
        <taxon>Insecta</taxon>
        <taxon>Pterygota</taxon>
        <taxon>Neoptera</taxon>
        <taxon>Endopterygota</taxon>
        <taxon>Coleoptera</taxon>
        <taxon>Polyphaga</taxon>
        <taxon>Cucujiformia</taxon>
        <taxon>Chrysomeloidea</taxon>
        <taxon>Chrysomelidae</taxon>
        <taxon>Bruchinae</taxon>
        <taxon>Bruchini</taxon>
        <taxon>Callosobruchus</taxon>
    </lineage>
</organism>
<proteinExistence type="predicted"/>
<gene>
    <name evidence="3" type="ORF">CALMAC_LOCUS13728</name>
</gene>
<dbReference type="PANTHER" id="PTHR21879">
    <property type="entry name" value="FI03362P-RELATED-RELATED"/>
    <property type="match status" value="1"/>
</dbReference>
<dbReference type="GO" id="GO:0016020">
    <property type="term" value="C:membrane"/>
    <property type="evidence" value="ECO:0007669"/>
    <property type="project" value="TreeGrafter"/>
</dbReference>
<feature type="chain" id="PRO_5024970802" description="Protein osiris 8" evidence="2">
    <location>
        <begin position="19"/>
        <end position="278"/>
    </location>
</feature>
<evidence type="ECO:0008006" key="5">
    <source>
        <dbReference type="Google" id="ProtNLM"/>
    </source>
</evidence>
<evidence type="ECO:0000313" key="3">
    <source>
        <dbReference type="EMBL" id="VEN54173.1"/>
    </source>
</evidence>
<dbReference type="PANTHER" id="PTHR21879:SF14">
    <property type="entry name" value="OSIRIS 8"/>
    <property type="match status" value="1"/>
</dbReference>
<dbReference type="OrthoDB" id="6620280at2759"/>
<name>A0A653D1Y0_CALMS</name>
<dbReference type="EMBL" id="CAACVG010009783">
    <property type="protein sequence ID" value="VEN54173.1"/>
    <property type="molecule type" value="Genomic_DNA"/>
</dbReference>
<reference evidence="3 4" key="1">
    <citation type="submission" date="2019-01" db="EMBL/GenBank/DDBJ databases">
        <authorList>
            <person name="Sayadi A."/>
        </authorList>
    </citation>
    <scope>NUCLEOTIDE SEQUENCE [LARGE SCALE GENOMIC DNA]</scope>
</reference>
<keyword evidence="2" id="KW-0732">Signal</keyword>
<dbReference type="Pfam" id="PF07898">
    <property type="entry name" value="DUF1676"/>
    <property type="match status" value="1"/>
</dbReference>